<dbReference type="InterPro" id="IPR005761">
    <property type="entry name" value="UDP-N-AcMur-Glu-dNH2Pim_ligase"/>
</dbReference>
<dbReference type="Pfam" id="PF01225">
    <property type="entry name" value="Mur_ligase"/>
    <property type="match status" value="1"/>
</dbReference>
<keyword evidence="5 8" id="KW-0573">Peptidoglycan synthesis</keyword>
<evidence type="ECO:0000256" key="8">
    <source>
        <dbReference type="RuleBase" id="RU004135"/>
    </source>
</evidence>
<keyword evidence="13" id="KW-1185">Reference proteome</keyword>
<keyword evidence="3 8" id="KW-0132">Cell division</keyword>
<comment type="similarity">
    <text evidence="2">Belongs to the MurCDEF family. MurE subfamily.</text>
</comment>
<dbReference type="InterPro" id="IPR013221">
    <property type="entry name" value="Mur_ligase_cen"/>
</dbReference>
<dbReference type="EMBL" id="CP155571">
    <property type="protein sequence ID" value="XFO70322.1"/>
    <property type="molecule type" value="Genomic_DNA"/>
</dbReference>
<dbReference type="EC" id="6.3.2.13" evidence="12"/>
<evidence type="ECO:0000256" key="5">
    <source>
        <dbReference type="ARBA" id="ARBA00022984"/>
    </source>
</evidence>
<dbReference type="InterPro" id="IPR004101">
    <property type="entry name" value="Mur_ligase_C"/>
</dbReference>
<sequence>MQALDNWLSQATGVTCHSGKVQPGHIFVAICGRSVDGNSFARAAAERGALAVVSDCPQNLPPLSIPVIAVTNARLTLSALAAAFYKDPSHQLRLTGITGSNGKTTIACMLEHIFLEAGLKAGLIGTIRVNTGKASIPSTLTTPDAVSLQYYLAQMLNNKVTHAAMEVSAQGIDMHRVAHVRFSAGILSNLCADHLDFHGSYASYLAAKAKFLDLLAPAAPLIVNWADANCKAMAAGFSGRVITAALDREADLTAHICRQTAYGCTFTLAINIPFATLAGQSWPIGRHSITLALPGRHNVENALLAAAAALLHNLPPAAIARALATFRSVTRRMDVFHLHGLTVIDDTALNPGSIQAVFDTISLFRYKRLIVVNAIRGHRGTAINAANAATFASIRQKIPFHFIITASSNNVGWADAVTQEERLAFLTTLNRLNTGFTFFSTLAGALKDALGHALPGDLIVLTGAQGMDAGREILTSVANSQTNHDQFPASSSIAALAP</sequence>
<dbReference type="SUPFAM" id="SSF53244">
    <property type="entry name" value="MurD-like peptide ligases, peptide-binding domain"/>
    <property type="match status" value="1"/>
</dbReference>
<dbReference type="SUPFAM" id="SSF63418">
    <property type="entry name" value="MurE/MurF N-terminal domain"/>
    <property type="match status" value="1"/>
</dbReference>
<comment type="pathway">
    <text evidence="1 8">Cell wall biogenesis; peptidoglycan biosynthesis.</text>
</comment>
<keyword evidence="12" id="KW-0436">Ligase</keyword>
<evidence type="ECO:0000256" key="6">
    <source>
        <dbReference type="ARBA" id="ARBA00023306"/>
    </source>
</evidence>
<proteinExistence type="inferred from homology"/>
<dbReference type="PANTHER" id="PTHR23135:SF4">
    <property type="entry name" value="UDP-N-ACETYLMURAMOYL-L-ALANYL-D-GLUTAMATE--2,6-DIAMINOPIMELATE LIGASE MURE HOMOLOG, CHLOROPLASTIC"/>
    <property type="match status" value="1"/>
</dbReference>
<keyword evidence="4 8" id="KW-0133">Cell shape</keyword>
<dbReference type="InterPro" id="IPR035911">
    <property type="entry name" value="MurE/MurF_N"/>
</dbReference>
<dbReference type="Gene3D" id="3.90.190.20">
    <property type="entry name" value="Mur ligase, C-terminal domain"/>
    <property type="match status" value="1"/>
</dbReference>
<comment type="subcellular location">
    <subcellularLocation>
        <location evidence="8">Cytoplasm</location>
    </subcellularLocation>
</comment>
<dbReference type="SUPFAM" id="SSF53623">
    <property type="entry name" value="MurD-like peptide ligases, catalytic domain"/>
    <property type="match status" value="1"/>
</dbReference>
<dbReference type="Proteomes" id="UP000216052">
    <property type="component" value="Chromosome"/>
</dbReference>
<keyword evidence="7 8" id="KW-0961">Cell wall biogenesis/degradation</keyword>
<dbReference type="InterPro" id="IPR036615">
    <property type="entry name" value="Mur_ligase_C_dom_sf"/>
</dbReference>
<evidence type="ECO:0000313" key="13">
    <source>
        <dbReference type="Proteomes" id="UP000216052"/>
    </source>
</evidence>
<evidence type="ECO:0000313" key="12">
    <source>
        <dbReference type="EMBL" id="XFO70322.1"/>
    </source>
</evidence>
<evidence type="ECO:0000256" key="3">
    <source>
        <dbReference type="ARBA" id="ARBA00022618"/>
    </source>
</evidence>
<gene>
    <name evidence="12" type="primary">murE_1</name>
    <name evidence="12" type="ORF">SPACI_003100</name>
</gene>
<evidence type="ECO:0000256" key="4">
    <source>
        <dbReference type="ARBA" id="ARBA00022960"/>
    </source>
</evidence>
<dbReference type="NCBIfam" id="TIGR01085">
    <property type="entry name" value="murE"/>
    <property type="match status" value="1"/>
</dbReference>
<dbReference type="Pfam" id="PF02875">
    <property type="entry name" value="Mur_ligase_C"/>
    <property type="match status" value="1"/>
</dbReference>
<accession>A0ABZ3IW87</accession>
<dbReference type="GO" id="GO:0008765">
    <property type="term" value="F:UDP-N-acetylmuramoylalanyl-D-glutamate-2,6-diaminopimelate ligase activity"/>
    <property type="evidence" value="ECO:0007669"/>
    <property type="project" value="UniProtKB-EC"/>
</dbReference>
<evidence type="ECO:0000259" key="9">
    <source>
        <dbReference type="Pfam" id="PF01225"/>
    </source>
</evidence>
<feature type="domain" description="Mur ligase central" evidence="11">
    <location>
        <begin position="97"/>
        <end position="309"/>
    </location>
</feature>
<name>A0ABZ3IW87_SPOA4</name>
<organism evidence="12 13">
    <name type="scientific">Sporomusa acidovorans (strain ATCC 49682 / DSM 3132 / Mol)</name>
    <dbReference type="NCBI Taxonomy" id="1123286"/>
    <lineage>
        <taxon>Bacteria</taxon>
        <taxon>Bacillati</taxon>
        <taxon>Bacillota</taxon>
        <taxon>Negativicutes</taxon>
        <taxon>Selenomonadales</taxon>
        <taxon>Sporomusaceae</taxon>
        <taxon>Sporomusa</taxon>
    </lineage>
</organism>
<evidence type="ECO:0000256" key="7">
    <source>
        <dbReference type="ARBA" id="ARBA00023316"/>
    </source>
</evidence>
<evidence type="ECO:0000256" key="2">
    <source>
        <dbReference type="ARBA" id="ARBA00005898"/>
    </source>
</evidence>
<evidence type="ECO:0000259" key="10">
    <source>
        <dbReference type="Pfam" id="PF02875"/>
    </source>
</evidence>
<reference evidence="12" key="1">
    <citation type="submission" date="2024-05" db="EMBL/GenBank/DDBJ databases">
        <title>Isolation and characterization of Sporomusa carbonis sp. nov., a carboxydotrophic hydrogenogen in the genus of Sporomusa isolated from a charcoal burning pile.</title>
        <authorList>
            <person name="Boeer T."/>
            <person name="Rosenbaum F."/>
            <person name="Eysell L."/>
            <person name="Mueller V."/>
            <person name="Daniel R."/>
            <person name="Poehlein A."/>
        </authorList>
    </citation>
    <scope>NUCLEOTIDE SEQUENCE [LARGE SCALE GENOMIC DNA]</scope>
    <source>
        <strain evidence="12">DSM 3132</strain>
    </source>
</reference>
<dbReference type="InterPro" id="IPR036565">
    <property type="entry name" value="Mur-like_cat_sf"/>
</dbReference>
<evidence type="ECO:0000259" key="11">
    <source>
        <dbReference type="Pfam" id="PF08245"/>
    </source>
</evidence>
<feature type="domain" description="Mur ligase N-terminal catalytic" evidence="9">
    <location>
        <begin position="12"/>
        <end position="85"/>
    </location>
</feature>
<dbReference type="Gene3D" id="3.40.1390.10">
    <property type="entry name" value="MurE/MurF, N-terminal domain"/>
    <property type="match status" value="1"/>
</dbReference>
<feature type="domain" description="Mur ligase C-terminal" evidence="10">
    <location>
        <begin position="331"/>
        <end position="464"/>
    </location>
</feature>
<dbReference type="PANTHER" id="PTHR23135">
    <property type="entry name" value="MUR LIGASE FAMILY MEMBER"/>
    <property type="match status" value="1"/>
</dbReference>
<dbReference type="RefSeq" id="WP_093793874.1">
    <property type="nucleotide sequence ID" value="NZ_CP155571.1"/>
</dbReference>
<dbReference type="InterPro" id="IPR000713">
    <property type="entry name" value="Mur_ligase_N"/>
</dbReference>
<protein>
    <submittedName>
        <fullName evidence="12">UDP-N-acetylmuramoyl-L-alanyl-D-glutamate--2, 6-diaminopimelate ligase</fullName>
        <ecNumber evidence="12">6.3.2.13</ecNumber>
    </submittedName>
</protein>
<dbReference type="Pfam" id="PF08245">
    <property type="entry name" value="Mur_ligase_M"/>
    <property type="match status" value="1"/>
</dbReference>
<evidence type="ECO:0000256" key="1">
    <source>
        <dbReference type="ARBA" id="ARBA00004752"/>
    </source>
</evidence>
<keyword evidence="6 8" id="KW-0131">Cell cycle</keyword>
<dbReference type="Gene3D" id="3.40.1190.10">
    <property type="entry name" value="Mur-like, catalytic domain"/>
    <property type="match status" value="1"/>
</dbReference>